<evidence type="ECO:0000313" key="2">
    <source>
        <dbReference type="EMBL" id="RIX77330.1"/>
    </source>
</evidence>
<dbReference type="GO" id="GO:0004806">
    <property type="term" value="F:triacylglycerol lipase activity"/>
    <property type="evidence" value="ECO:0007669"/>
    <property type="project" value="TreeGrafter"/>
</dbReference>
<dbReference type="PANTHER" id="PTHR43433:SF5">
    <property type="entry name" value="AB HYDROLASE-1 DOMAIN-CONTAINING PROTEIN"/>
    <property type="match status" value="1"/>
</dbReference>
<keyword evidence="3" id="KW-1185">Reference proteome</keyword>
<proteinExistence type="predicted"/>
<dbReference type="PANTHER" id="PTHR43433">
    <property type="entry name" value="HYDROLASE, ALPHA/BETA FOLD FAMILY PROTEIN"/>
    <property type="match status" value="1"/>
</dbReference>
<keyword evidence="2" id="KW-0378">Hydrolase</keyword>
<organism evidence="2 3">
    <name type="scientific">Acidovorax cavernicola</name>
    <dbReference type="NCBI Taxonomy" id="1675792"/>
    <lineage>
        <taxon>Bacteria</taxon>
        <taxon>Pseudomonadati</taxon>
        <taxon>Pseudomonadota</taxon>
        <taxon>Betaproteobacteria</taxon>
        <taxon>Burkholderiales</taxon>
        <taxon>Comamonadaceae</taxon>
        <taxon>Acidovorax</taxon>
    </lineage>
</organism>
<reference evidence="2 3" key="1">
    <citation type="submission" date="2018-09" db="EMBL/GenBank/DDBJ databases">
        <title>Acidovorax cavernicola nov. sp. isolated from Gruta de las Maravillas (Aracena, Spain).</title>
        <authorList>
            <person name="Jurado V."/>
            <person name="Gutierrez-Patricio S."/>
            <person name="Gonzalez-Pimentel J.L."/>
            <person name="Miller A.Z."/>
            <person name="Laiz L."/>
            <person name="Saiz-Jimenez C."/>
        </authorList>
    </citation>
    <scope>NUCLEOTIDE SEQUENCE [LARGE SCALE GENOMIC DNA]</scope>
    <source>
        <strain evidence="2 3">1011MAR4D40.2</strain>
    </source>
</reference>
<comment type="caution">
    <text evidence="2">The sequence shown here is derived from an EMBL/GenBank/DDBJ whole genome shotgun (WGS) entry which is preliminary data.</text>
</comment>
<dbReference type="EMBL" id="QXMN01000025">
    <property type="protein sequence ID" value="RIX77330.1"/>
    <property type="molecule type" value="Genomic_DNA"/>
</dbReference>
<dbReference type="AlphaFoldDB" id="A0A9X8D2P0"/>
<dbReference type="RefSeq" id="WP_119555829.1">
    <property type="nucleotide sequence ID" value="NZ_QXMN01000025.1"/>
</dbReference>
<dbReference type="SUPFAM" id="SSF53474">
    <property type="entry name" value="alpha/beta-Hydrolases"/>
    <property type="match status" value="1"/>
</dbReference>
<feature type="domain" description="AB hydrolase-1" evidence="1">
    <location>
        <begin position="21"/>
        <end position="274"/>
    </location>
</feature>
<gene>
    <name evidence="2" type="ORF">D3H34_19125</name>
</gene>
<dbReference type="GO" id="GO:0046503">
    <property type="term" value="P:glycerolipid catabolic process"/>
    <property type="evidence" value="ECO:0007669"/>
    <property type="project" value="TreeGrafter"/>
</dbReference>
<accession>A0A9X8D2P0</accession>
<protein>
    <submittedName>
        <fullName evidence="2">Alpha/beta hydrolase</fullName>
    </submittedName>
</protein>
<dbReference type="Pfam" id="PF00561">
    <property type="entry name" value="Abhydrolase_1"/>
    <property type="match status" value="1"/>
</dbReference>
<dbReference type="Gene3D" id="3.40.50.1820">
    <property type="entry name" value="alpha/beta hydrolase"/>
    <property type="match status" value="1"/>
</dbReference>
<dbReference type="OrthoDB" id="9798888at2"/>
<name>A0A9X8D2P0_9BURK</name>
<dbReference type="InterPro" id="IPR029058">
    <property type="entry name" value="AB_hydrolase_fold"/>
</dbReference>
<sequence length="303" mass="32313">MKVTANGLQIEVDDTGGEGRPVILLIMGLGMQLVAWPDGFVQQLVDAGFRVVRHDNRDIGLSQGFDHAGVGNLVWETLRHRIGLKVRSAYTLQDMALDSLGVLDALGIAKAHIVGASMGGMIAQRIAATAPQRTASLVSIMSSSGARGLPGPRREVGAMLMRRPRSHDEAALVAHSIRLLRLIQSPAYPQTDEQLATRLTFGMRRAYHPAGLMRQMLAIGADDDRPQVLARIARPTLVLHGDADALVPIACGQDTARRIPGATFVAIPGMGHDLPPEVCTILANHIAPFAHAADAAANVKETP</sequence>
<dbReference type="Proteomes" id="UP000265619">
    <property type="component" value="Unassembled WGS sequence"/>
</dbReference>
<evidence type="ECO:0000313" key="3">
    <source>
        <dbReference type="Proteomes" id="UP000265619"/>
    </source>
</evidence>
<evidence type="ECO:0000259" key="1">
    <source>
        <dbReference type="Pfam" id="PF00561"/>
    </source>
</evidence>
<dbReference type="InterPro" id="IPR050471">
    <property type="entry name" value="AB_hydrolase"/>
</dbReference>
<dbReference type="InterPro" id="IPR000073">
    <property type="entry name" value="AB_hydrolase_1"/>
</dbReference>